<keyword evidence="5 8" id="KW-0687">Ribonucleoprotein</keyword>
<proteinExistence type="inferred from homology"/>
<accession>A0A8S8X918</accession>
<dbReference type="InterPro" id="IPR005825">
    <property type="entry name" value="Ribosomal_uL24_CS"/>
</dbReference>
<dbReference type="GO" id="GO:0019843">
    <property type="term" value="F:rRNA binding"/>
    <property type="evidence" value="ECO:0007669"/>
    <property type="project" value="UniProtKB-UniRule"/>
</dbReference>
<name>A0A8S8X918_9PROT</name>
<dbReference type="GO" id="GO:0006412">
    <property type="term" value="P:translation"/>
    <property type="evidence" value="ECO:0007669"/>
    <property type="project" value="UniProtKB-UniRule"/>
</dbReference>
<evidence type="ECO:0000256" key="2">
    <source>
        <dbReference type="ARBA" id="ARBA00022730"/>
    </source>
</evidence>
<dbReference type="InterPro" id="IPR014722">
    <property type="entry name" value="Rib_uL2_dom2"/>
</dbReference>
<evidence type="ECO:0000256" key="9">
    <source>
        <dbReference type="RuleBase" id="RU003477"/>
    </source>
</evidence>
<dbReference type="GO" id="GO:0005840">
    <property type="term" value="C:ribosome"/>
    <property type="evidence" value="ECO:0007669"/>
    <property type="project" value="UniProtKB-KW"/>
</dbReference>
<dbReference type="GO" id="GO:0003735">
    <property type="term" value="F:structural constituent of ribosome"/>
    <property type="evidence" value="ECO:0007669"/>
    <property type="project" value="InterPro"/>
</dbReference>
<comment type="similarity">
    <text evidence="1 8 9">Belongs to the universal ribosomal protein uL24 family.</text>
</comment>
<comment type="function">
    <text evidence="7 8">One of the proteins that surrounds the polypeptide exit tunnel on the outside of the subunit.</text>
</comment>
<dbReference type="InterPro" id="IPR057264">
    <property type="entry name" value="Ribosomal_uL24_C"/>
</dbReference>
<reference evidence="11" key="1">
    <citation type="submission" date="2021-02" db="EMBL/GenBank/DDBJ databases">
        <title>Genome sequence of Rhodospirillales sp. strain TMPK1 isolated from soil.</title>
        <authorList>
            <person name="Nakai R."/>
            <person name="Kusada H."/>
            <person name="Tamaki H."/>
        </authorList>
    </citation>
    <scope>NUCLEOTIDE SEQUENCE</scope>
    <source>
        <strain evidence="11">TMPK1</strain>
    </source>
</reference>
<comment type="caution">
    <text evidence="11">The sequence shown here is derived from an EMBL/GenBank/DDBJ whole genome shotgun (WGS) entry which is preliminary data.</text>
</comment>
<dbReference type="GO" id="GO:1990904">
    <property type="term" value="C:ribonucleoprotein complex"/>
    <property type="evidence" value="ECO:0007669"/>
    <property type="project" value="UniProtKB-KW"/>
</dbReference>
<evidence type="ECO:0000256" key="5">
    <source>
        <dbReference type="ARBA" id="ARBA00023274"/>
    </source>
</evidence>
<dbReference type="SUPFAM" id="SSF50104">
    <property type="entry name" value="Translation proteins SH3-like domain"/>
    <property type="match status" value="1"/>
</dbReference>
<keyword evidence="3 8" id="KW-0694">RNA-binding</keyword>
<keyword evidence="12" id="KW-1185">Reference proteome</keyword>
<evidence type="ECO:0000256" key="4">
    <source>
        <dbReference type="ARBA" id="ARBA00022980"/>
    </source>
</evidence>
<gene>
    <name evidence="8 11" type="primary">rplX</name>
    <name evidence="11" type="ORF">TMPK1_00140</name>
</gene>
<keyword evidence="2 8" id="KW-0699">rRNA-binding</keyword>
<dbReference type="SMART" id="SM00739">
    <property type="entry name" value="KOW"/>
    <property type="match status" value="1"/>
</dbReference>
<dbReference type="InterPro" id="IPR005824">
    <property type="entry name" value="KOW"/>
</dbReference>
<evidence type="ECO:0000256" key="7">
    <source>
        <dbReference type="ARBA" id="ARBA00058688"/>
    </source>
</evidence>
<dbReference type="HAMAP" id="MF_01326_B">
    <property type="entry name" value="Ribosomal_uL24_B"/>
    <property type="match status" value="1"/>
</dbReference>
<dbReference type="FunFam" id="2.30.30.30:FF:000004">
    <property type="entry name" value="50S ribosomal protein L24"/>
    <property type="match status" value="1"/>
</dbReference>
<dbReference type="CDD" id="cd06089">
    <property type="entry name" value="KOW_RPL26"/>
    <property type="match status" value="1"/>
</dbReference>
<dbReference type="Gene3D" id="2.30.30.30">
    <property type="match status" value="1"/>
</dbReference>
<evidence type="ECO:0000256" key="3">
    <source>
        <dbReference type="ARBA" id="ARBA00022884"/>
    </source>
</evidence>
<dbReference type="InterPro" id="IPR003256">
    <property type="entry name" value="Ribosomal_uL24"/>
</dbReference>
<dbReference type="AlphaFoldDB" id="A0A8S8X918"/>
<dbReference type="Pfam" id="PF17136">
    <property type="entry name" value="ribosomal_L24"/>
    <property type="match status" value="1"/>
</dbReference>
<protein>
    <recommendedName>
        <fullName evidence="6 8">Large ribosomal subunit protein uL24</fullName>
    </recommendedName>
</protein>
<dbReference type="RefSeq" id="WP_420240657.1">
    <property type="nucleotide sequence ID" value="NZ_BOPV01000001.1"/>
</dbReference>
<sequence>MSAAKIKKGDRVVVITGRDKGKRGEVVRVLPGADRVVVSGVNIVKRHTRPTPASAGGIVEKEATIHVSNVLHIDPKTDKPTRVGFKTLEDGRKIRVARPSGEAIDR</sequence>
<dbReference type="Proteomes" id="UP000681075">
    <property type="component" value="Unassembled WGS sequence"/>
</dbReference>
<evidence type="ECO:0000256" key="6">
    <source>
        <dbReference type="ARBA" id="ARBA00035206"/>
    </source>
</evidence>
<keyword evidence="4 8" id="KW-0689">Ribosomal protein</keyword>
<organism evidence="11 12">
    <name type="scientific">Roseiterribacter gracilis</name>
    <dbReference type="NCBI Taxonomy" id="2812848"/>
    <lineage>
        <taxon>Bacteria</taxon>
        <taxon>Pseudomonadati</taxon>
        <taxon>Pseudomonadota</taxon>
        <taxon>Alphaproteobacteria</taxon>
        <taxon>Rhodospirillales</taxon>
        <taxon>Roseiterribacteraceae</taxon>
        <taxon>Roseiterribacter</taxon>
    </lineage>
</organism>
<evidence type="ECO:0000256" key="8">
    <source>
        <dbReference type="HAMAP-Rule" id="MF_01326"/>
    </source>
</evidence>
<evidence type="ECO:0000256" key="1">
    <source>
        <dbReference type="ARBA" id="ARBA00010618"/>
    </source>
</evidence>
<evidence type="ECO:0000313" key="12">
    <source>
        <dbReference type="Proteomes" id="UP000681075"/>
    </source>
</evidence>
<dbReference type="InterPro" id="IPR041988">
    <property type="entry name" value="Ribosomal_uL24_KOW"/>
</dbReference>
<dbReference type="EMBL" id="BOPV01000001">
    <property type="protein sequence ID" value="GIL37777.1"/>
    <property type="molecule type" value="Genomic_DNA"/>
</dbReference>
<comment type="subunit">
    <text evidence="8">Part of the 50S ribosomal subunit.</text>
</comment>
<dbReference type="PROSITE" id="PS01108">
    <property type="entry name" value="RIBOSOMAL_L24"/>
    <property type="match status" value="1"/>
</dbReference>
<dbReference type="InterPro" id="IPR008991">
    <property type="entry name" value="Translation_prot_SH3-like_sf"/>
</dbReference>
<feature type="domain" description="KOW" evidence="10">
    <location>
        <begin position="5"/>
        <end position="32"/>
    </location>
</feature>
<dbReference type="Pfam" id="PF00467">
    <property type="entry name" value="KOW"/>
    <property type="match status" value="1"/>
</dbReference>
<comment type="function">
    <text evidence="8">One of two assembly initiator proteins, it binds directly to the 5'-end of the 23S rRNA, where it nucleates assembly of the 50S subunit.</text>
</comment>
<dbReference type="PANTHER" id="PTHR12903">
    <property type="entry name" value="MITOCHONDRIAL RIBOSOMAL PROTEIN L24"/>
    <property type="match status" value="1"/>
</dbReference>
<evidence type="ECO:0000313" key="11">
    <source>
        <dbReference type="EMBL" id="GIL37777.1"/>
    </source>
</evidence>
<evidence type="ECO:0000259" key="10">
    <source>
        <dbReference type="SMART" id="SM00739"/>
    </source>
</evidence>
<dbReference type="NCBIfam" id="TIGR01079">
    <property type="entry name" value="rplX_bact"/>
    <property type="match status" value="1"/>
</dbReference>